<dbReference type="InterPro" id="IPR038354">
    <property type="entry name" value="VKOR_sf"/>
</dbReference>
<proteinExistence type="inferred from homology"/>
<dbReference type="Proteomes" id="UP000266677">
    <property type="component" value="Unassembled WGS sequence"/>
</dbReference>
<evidence type="ECO:0000256" key="3">
    <source>
        <dbReference type="ARBA" id="ARBA00022692"/>
    </source>
</evidence>
<feature type="transmembrane region" description="Helical" evidence="10">
    <location>
        <begin position="67"/>
        <end position="86"/>
    </location>
</feature>
<evidence type="ECO:0000259" key="11">
    <source>
        <dbReference type="SMART" id="SM00756"/>
    </source>
</evidence>
<evidence type="ECO:0000256" key="7">
    <source>
        <dbReference type="ARBA" id="ARBA00023136"/>
    </source>
</evidence>
<keyword evidence="9" id="KW-0676">Redox-active center</keyword>
<feature type="transmembrane region" description="Helical" evidence="10">
    <location>
        <begin position="92"/>
        <end position="113"/>
    </location>
</feature>
<dbReference type="Gene3D" id="1.20.1440.130">
    <property type="entry name" value="VKOR domain"/>
    <property type="match status" value="1"/>
</dbReference>
<dbReference type="InterPro" id="IPR012932">
    <property type="entry name" value="VKOR"/>
</dbReference>
<keyword evidence="6" id="KW-0560">Oxidoreductase</keyword>
<keyword evidence="4" id="KW-0874">Quinone</keyword>
<evidence type="ECO:0000313" key="12">
    <source>
        <dbReference type="EMBL" id="RJO77550.1"/>
    </source>
</evidence>
<feature type="transmembrane region" description="Helical" evidence="10">
    <location>
        <begin position="151"/>
        <end position="171"/>
    </location>
</feature>
<dbReference type="SMART" id="SM00756">
    <property type="entry name" value="VKc"/>
    <property type="match status" value="1"/>
</dbReference>
<comment type="subcellular location">
    <subcellularLocation>
        <location evidence="1">Membrane</location>
        <topology evidence="1">Multi-pass membrane protein</topology>
    </subcellularLocation>
</comment>
<keyword evidence="13" id="KW-1185">Reference proteome</keyword>
<sequence length="181" mass="19560">MCDRAGAWLVLILGFAGWSASLTLTIERFRLLTEPGYTPSCSIDPTISCGSIMASPQAAVFGFPNPIIGVVGFSVVVTLGVLAVAGTAVPQWFWGSVALGAGLGVAFVGWLIFQALYRINALCPYCMVVWAATPALLATSARQLWPNSIVVQWRWTLLTVGYVIVAVLVFLRFQDYWLSLL</sequence>
<keyword evidence="3 10" id="KW-0812">Transmembrane</keyword>
<evidence type="ECO:0000256" key="8">
    <source>
        <dbReference type="ARBA" id="ARBA00023157"/>
    </source>
</evidence>
<evidence type="ECO:0000256" key="1">
    <source>
        <dbReference type="ARBA" id="ARBA00004141"/>
    </source>
</evidence>
<accession>A0A3A4KS16</accession>
<evidence type="ECO:0000256" key="9">
    <source>
        <dbReference type="ARBA" id="ARBA00023284"/>
    </source>
</evidence>
<feature type="domain" description="Vitamin K epoxide reductase" evidence="11">
    <location>
        <begin position="3"/>
        <end position="144"/>
    </location>
</feature>
<organism evidence="12 13">
    <name type="scientific">Nocardia panacis</name>
    <dbReference type="NCBI Taxonomy" id="2340916"/>
    <lineage>
        <taxon>Bacteria</taxon>
        <taxon>Bacillati</taxon>
        <taxon>Actinomycetota</taxon>
        <taxon>Actinomycetes</taxon>
        <taxon>Mycobacteriales</taxon>
        <taxon>Nocardiaceae</taxon>
        <taxon>Nocardia</taxon>
    </lineage>
</organism>
<feature type="transmembrane region" description="Helical" evidence="10">
    <location>
        <begin position="6"/>
        <end position="26"/>
    </location>
</feature>
<reference evidence="12 13" key="1">
    <citation type="submission" date="2018-09" db="EMBL/GenBank/DDBJ databases">
        <title>YIM PH21274 draft genome.</title>
        <authorList>
            <person name="Miao C."/>
        </authorList>
    </citation>
    <scope>NUCLEOTIDE SEQUENCE [LARGE SCALE GENOMIC DNA]</scope>
    <source>
        <strain evidence="12 13">YIM PH 21724</strain>
    </source>
</reference>
<dbReference type="OrthoDB" id="9783799at2"/>
<dbReference type="CDD" id="cd12922">
    <property type="entry name" value="VKOR_5"/>
    <property type="match status" value="1"/>
</dbReference>
<evidence type="ECO:0000256" key="6">
    <source>
        <dbReference type="ARBA" id="ARBA00023002"/>
    </source>
</evidence>
<dbReference type="EMBL" id="QZFU01000015">
    <property type="protein sequence ID" value="RJO77550.1"/>
    <property type="molecule type" value="Genomic_DNA"/>
</dbReference>
<keyword evidence="7 10" id="KW-0472">Membrane</keyword>
<evidence type="ECO:0000256" key="10">
    <source>
        <dbReference type="SAM" id="Phobius"/>
    </source>
</evidence>
<comment type="caution">
    <text evidence="12">The sequence shown here is derived from an EMBL/GenBank/DDBJ whole genome shotgun (WGS) entry which is preliminary data.</text>
</comment>
<name>A0A3A4KS16_9NOCA</name>
<feature type="transmembrane region" description="Helical" evidence="10">
    <location>
        <begin position="125"/>
        <end position="145"/>
    </location>
</feature>
<evidence type="ECO:0000256" key="2">
    <source>
        <dbReference type="ARBA" id="ARBA00006214"/>
    </source>
</evidence>
<evidence type="ECO:0000256" key="4">
    <source>
        <dbReference type="ARBA" id="ARBA00022719"/>
    </source>
</evidence>
<dbReference type="GO" id="GO:0016020">
    <property type="term" value="C:membrane"/>
    <property type="evidence" value="ECO:0007669"/>
    <property type="project" value="UniProtKB-SubCell"/>
</dbReference>
<dbReference type="Pfam" id="PF07884">
    <property type="entry name" value="VKOR"/>
    <property type="match status" value="1"/>
</dbReference>
<evidence type="ECO:0000313" key="13">
    <source>
        <dbReference type="Proteomes" id="UP000266677"/>
    </source>
</evidence>
<dbReference type="GO" id="GO:0016491">
    <property type="term" value="F:oxidoreductase activity"/>
    <property type="evidence" value="ECO:0007669"/>
    <property type="project" value="UniProtKB-KW"/>
</dbReference>
<dbReference type="GO" id="GO:0048038">
    <property type="term" value="F:quinone binding"/>
    <property type="evidence" value="ECO:0007669"/>
    <property type="project" value="UniProtKB-KW"/>
</dbReference>
<keyword evidence="8" id="KW-1015">Disulfide bond</keyword>
<evidence type="ECO:0000256" key="5">
    <source>
        <dbReference type="ARBA" id="ARBA00022989"/>
    </source>
</evidence>
<comment type="similarity">
    <text evidence="2">Belongs to the VKOR family.</text>
</comment>
<dbReference type="InterPro" id="IPR041714">
    <property type="entry name" value="VKOR_Actinobacteria"/>
</dbReference>
<protein>
    <submittedName>
        <fullName evidence="12">Vitamin K epoxide reductase family protein</fullName>
    </submittedName>
</protein>
<keyword evidence="5 10" id="KW-1133">Transmembrane helix</keyword>
<gene>
    <name evidence="12" type="ORF">D5S18_07300</name>
</gene>
<dbReference type="AlphaFoldDB" id="A0A3A4KS16"/>